<organism evidence="8 9">
    <name type="scientific">Croceibacterium mercuriale</name>
    <dbReference type="NCBI Taxonomy" id="1572751"/>
    <lineage>
        <taxon>Bacteria</taxon>
        <taxon>Pseudomonadati</taxon>
        <taxon>Pseudomonadota</taxon>
        <taxon>Alphaproteobacteria</taxon>
        <taxon>Sphingomonadales</taxon>
        <taxon>Erythrobacteraceae</taxon>
        <taxon>Croceibacterium</taxon>
    </lineage>
</organism>
<dbReference type="InterPro" id="IPR051398">
    <property type="entry name" value="Polysacch_Deacetylase"/>
</dbReference>
<comment type="caution">
    <text evidence="8">The sequence shown here is derived from an EMBL/GenBank/DDBJ whole genome shotgun (WGS) entry which is preliminary data.</text>
</comment>
<dbReference type="CDD" id="cd10918">
    <property type="entry name" value="CE4_NodB_like_5s_6s"/>
    <property type="match status" value="1"/>
</dbReference>
<dbReference type="InterPro" id="IPR011330">
    <property type="entry name" value="Glyco_hydro/deAcase_b/a-brl"/>
</dbReference>
<dbReference type="EMBL" id="JTDN01000002">
    <property type="protein sequence ID" value="KHL25181.1"/>
    <property type="molecule type" value="Genomic_DNA"/>
</dbReference>
<dbReference type="PROSITE" id="PS51677">
    <property type="entry name" value="NODB"/>
    <property type="match status" value="1"/>
</dbReference>
<evidence type="ECO:0000256" key="1">
    <source>
        <dbReference type="ARBA" id="ARBA00003236"/>
    </source>
</evidence>
<evidence type="ECO:0000256" key="3">
    <source>
        <dbReference type="ARBA" id="ARBA00010973"/>
    </source>
</evidence>
<evidence type="ECO:0000256" key="5">
    <source>
        <dbReference type="ARBA" id="ARBA00022729"/>
    </source>
</evidence>
<comment type="similarity">
    <text evidence="3">Belongs to the polysaccharide deacetylase family.</text>
</comment>
<comment type="function">
    <text evidence="1">Is involved in generating a small heat-stable compound (Nod), an acylated oligomer of N-acetylglucosamine, that stimulates mitosis in various plant protoplasts.</text>
</comment>
<dbReference type="InterPro" id="IPR002509">
    <property type="entry name" value="NODB_dom"/>
</dbReference>
<protein>
    <recommendedName>
        <fullName evidence="4">Chitooligosaccharide deacetylase</fullName>
    </recommendedName>
    <alternativeName>
        <fullName evidence="6">Nodulation protein B</fullName>
    </alternativeName>
</protein>
<dbReference type="SUPFAM" id="SSF88713">
    <property type="entry name" value="Glycoside hydrolase/deacetylase"/>
    <property type="match status" value="1"/>
</dbReference>
<evidence type="ECO:0000313" key="8">
    <source>
        <dbReference type="EMBL" id="KHL25181.1"/>
    </source>
</evidence>
<evidence type="ECO:0000256" key="2">
    <source>
        <dbReference type="ARBA" id="ARBA00004613"/>
    </source>
</evidence>
<dbReference type="Gene3D" id="3.20.20.370">
    <property type="entry name" value="Glycoside hydrolase/deacetylase"/>
    <property type="match status" value="1"/>
</dbReference>
<comment type="subcellular location">
    <subcellularLocation>
        <location evidence="2">Secreted</location>
    </subcellularLocation>
</comment>
<dbReference type="GO" id="GO:0016810">
    <property type="term" value="F:hydrolase activity, acting on carbon-nitrogen (but not peptide) bonds"/>
    <property type="evidence" value="ECO:0007669"/>
    <property type="project" value="InterPro"/>
</dbReference>
<keyword evidence="9" id="KW-1185">Reference proteome</keyword>
<reference evidence="8 9" key="1">
    <citation type="submission" date="2014-11" db="EMBL/GenBank/DDBJ databases">
        <title>Draft genome sequence of Kirrobacter mercurialis.</title>
        <authorList>
            <person name="Coil D.A."/>
            <person name="Eisen J.A."/>
        </authorList>
    </citation>
    <scope>NUCLEOTIDE SEQUENCE [LARGE SCALE GENOMIC DNA]</scope>
    <source>
        <strain evidence="8 9">Coronado</strain>
    </source>
</reference>
<evidence type="ECO:0000259" key="7">
    <source>
        <dbReference type="PROSITE" id="PS51677"/>
    </source>
</evidence>
<sequence length="318" mass="35254">MYHRVGAEAVDPWNLCVSPERFEQQIELLARRRAAVDLGAFAGEGVADRTGSKLAVTFDDAYRDNLEVALPILERHGVPATFFVISDALGRTREFWWDALCRAVLESDAVPTALEITLGGRNHWFTINDDSATTRAATRWIADREDPRTGRERLYMDLWNAIVLLPPAEQDVAVDAILLWAGMPLAGPESRRPATREQIAALAGHPLVRIGNHTRNHPSLPDHDAARQRDEIAGCQRALEDLVGGPIDRMSYPFGRNNAASGHIIAELGIPVACTSYPAAVTRATPRHQLPRMQVLDQDGDRFARWLRDDHALLEGKA</sequence>
<dbReference type="Pfam" id="PF01522">
    <property type="entry name" value="Polysacc_deac_1"/>
    <property type="match status" value="2"/>
</dbReference>
<gene>
    <name evidence="8" type="ORF">PK98_14370</name>
</gene>
<dbReference type="GO" id="GO:0005975">
    <property type="term" value="P:carbohydrate metabolic process"/>
    <property type="evidence" value="ECO:0007669"/>
    <property type="project" value="InterPro"/>
</dbReference>
<keyword evidence="5" id="KW-0732">Signal</keyword>
<proteinExistence type="inferred from homology"/>
<dbReference type="GO" id="GO:0005576">
    <property type="term" value="C:extracellular region"/>
    <property type="evidence" value="ECO:0007669"/>
    <property type="project" value="UniProtKB-SubCell"/>
</dbReference>
<dbReference type="AlphaFoldDB" id="A0A0B2BZS3"/>
<dbReference type="Proteomes" id="UP000030988">
    <property type="component" value="Unassembled WGS sequence"/>
</dbReference>
<dbReference type="STRING" id="1572751.PK98_14370"/>
<evidence type="ECO:0000313" key="9">
    <source>
        <dbReference type="Proteomes" id="UP000030988"/>
    </source>
</evidence>
<name>A0A0B2BZS3_9SPHN</name>
<dbReference type="PANTHER" id="PTHR34216:SF3">
    <property type="entry name" value="POLY-BETA-1,6-N-ACETYL-D-GLUCOSAMINE N-DEACETYLASE"/>
    <property type="match status" value="1"/>
</dbReference>
<feature type="domain" description="NodB homology" evidence="7">
    <location>
        <begin position="52"/>
        <end position="318"/>
    </location>
</feature>
<evidence type="ECO:0000256" key="4">
    <source>
        <dbReference type="ARBA" id="ARBA00020071"/>
    </source>
</evidence>
<evidence type="ECO:0000256" key="6">
    <source>
        <dbReference type="ARBA" id="ARBA00032976"/>
    </source>
</evidence>
<dbReference type="PANTHER" id="PTHR34216">
    <property type="match status" value="1"/>
</dbReference>
<accession>A0A0B2BZS3</accession>